<dbReference type="CDD" id="cd02956">
    <property type="entry name" value="ybbN"/>
    <property type="match status" value="1"/>
</dbReference>
<dbReference type="SUPFAM" id="SSF48452">
    <property type="entry name" value="TPR-like"/>
    <property type="match status" value="1"/>
</dbReference>
<dbReference type="Pfam" id="PF14561">
    <property type="entry name" value="TPR_20"/>
    <property type="match status" value="1"/>
</dbReference>
<dbReference type="Proteomes" id="UP001595773">
    <property type="component" value="Unassembled WGS sequence"/>
</dbReference>
<comment type="caution">
    <text evidence="4">The sequence shown here is derived from an EMBL/GenBank/DDBJ whole genome shotgun (WGS) entry which is preliminary data.</text>
</comment>
<dbReference type="InterPro" id="IPR036249">
    <property type="entry name" value="Thioredoxin-like_sf"/>
</dbReference>
<evidence type="ECO:0000313" key="4">
    <source>
        <dbReference type="EMBL" id="MFC4264374.1"/>
    </source>
</evidence>
<keyword evidence="2" id="KW-0676">Redox-active center</keyword>
<sequence>MTKNSSMPANSTPGPNLRGAVDLSALKARAMAPAENAGGPSPYAVDVNEQSFQEFVALSQTVPALVLLGSGRSNQSATLSGVLEKLMNEYAGKIALGRVDADTSPGIAQAFGVTAVPTVVALINGQPVPMFEGDLPEEQIKGFLDELLKVAASNGVEGNLGGEPDPTPVSAPPLPPLHQAAVDAIEAGDLAAAAAAYEKALAEKPNDADAKIGLAQVHLMSRRAGLDASTAEALRARAADAPDDVEAQLAVADLDVTGGHVEDAFARLVKFISLHFGPEREAVRVRLLELYEVVGVGDARVSTSRQALARALF</sequence>
<dbReference type="EMBL" id="JBHSCQ010000004">
    <property type="protein sequence ID" value="MFC4264374.1"/>
    <property type="molecule type" value="Genomic_DNA"/>
</dbReference>
<gene>
    <name evidence="4" type="ORF">ACFOW9_02020</name>
</gene>
<dbReference type="PANTHER" id="PTHR45663:SF11">
    <property type="entry name" value="GEO12009P1"/>
    <property type="match status" value="1"/>
</dbReference>
<dbReference type="Pfam" id="PF14559">
    <property type="entry name" value="TPR_19"/>
    <property type="match status" value="1"/>
</dbReference>
<feature type="domain" description="Thioredoxin" evidence="3">
    <location>
        <begin position="23"/>
        <end position="149"/>
    </location>
</feature>
<name>A0ABV8QZC2_9MICC</name>
<dbReference type="Gene3D" id="1.25.40.10">
    <property type="entry name" value="Tetratricopeptide repeat domain"/>
    <property type="match status" value="2"/>
</dbReference>
<dbReference type="Gene3D" id="3.40.30.10">
    <property type="entry name" value="Glutaredoxin"/>
    <property type="match status" value="1"/>
</dbReference>
<dbReference type="PANTHER" id="PTHR45663">
    <property type="entry name" value="GEO12009P1"/>
    <property type="match status" value="1"/>
</dbReference>
<dbReference type="Pfam" id="PF00085">
    <property type="entry name" value="Thioredoxin"/>
    <property type="match status" value="1"/>
</dbReference>
<organism evidence="4 5">
    <name type="scientific">Arthrobacter cryoconiti</name>
    <dbReference type="NCBI Taxonomy" id="748907"/>
    <lineage>
        <taxon>Bacteria</taxon>
        <taxon>Bacillati</taxon>
        <taxon>Actinomycetota</taxon>
        <taxon>Actinomycetes</taxon>
        <taxon>Micrococcales</taxon>
        <taxon>Micrococcaceae</taxon>
        <taxon>Arthrobacter</taxon>
    </lineage>
</organism>
<dbReference type="InterPro" id="IPR013766">
    <property type="entry name" value="Thioredoxin_domain"/>
</dbReference>
<evidence type="ECO:0000256" key="2">
    <source>
        <dbReference type="ARBA" id="ARBA00023284"/>
    </source>
</evidence>
<dbReference type="SUPFAM" id="SSF52833">
    <property type="entry name" value="Thioredoxin-like"/>
    <property type="match status" value="1"/>
</dbReference>
<dbReference type="InterPro" id="IPR011990">
    <property type="entry name" value="TPR-like_helical_dom_sf"/>
</dbReference>
<comment type="similarity">
    <text evidence="1">Belongs to the thioredoxin family.</text>
</comment>
<keyword evidence="5" id="KW-1185">Reference proteome</keyword>
<proteinExistence type="inferred from homology"/>
<reference evidence="5" key="1">
    <citation type="journal article" date="2019" name="Int. J. Syst. Evol. Microbiol.">
        <title>The Global Catalogue of Microorganisms (GCM) 10K type strain sequencing project: providing services to taxonomists for standard genome sequencing and annotation.</title>
        <authorList>
            <consortium name="The Broad Institute Genomics Platform"/>
            <consortium name="The Broad Institute Genome Sequencing Center for Infectious Disease"/>
            <person name="Wu L."/>
            <person name="Ma J."/>
        </authorList>
    </citation>
    <scope>NUCLEOTIDE SEQUENCE [LARGE SCALE GENOMIC DNA]</scope>
    <source>
        <strain evidence="5">CGMCC 1.10698</strain>
    </source>
</reference>
<dbReference type="RefSeq" id="WP_230067843.1">
    <property type="nucleotide sequence ID" value="NZ_BAABLL010000001.1"/>
</dbReference>
<evidence type="ECO:0000256" key="1">
    <source>
        <dbReference type="ARBA" id="ARBA00008987"/>
    </source>
</evidence>
<dbReference type="PROSITE" id="PS51352">
    <property type="entry name" value="THIOREDOXIN_2"/>
    <property type="match status" value="1"/>
</dbReference>
<evidence type="ECO:0000313" key="5">
    <source>
        <dbReference type="Proteomes" id="UP001595773"/>
    </source>
</evidence>
<evidence type="ECO:0000259" key="3">
    <source>
        <dbReference type="PROSITE" id="PS51352"/>
    </source>
</evidence>
<accession>A0ABV8QZC2</accession>
<protein>
    <submittedName>
        <fullName evidence="4">Co-chaperone YbbN</fullName>
    </submittedName>
</protein>